<gene>
    <name evidence="1" type="ORF">NCTC13156_01714</name>
</gene>
<name>A0A377Q243_9HELI</name>
<evidence type="ECO:0000313" key="2">
    <source>
        <dbReference type="Proteomes" id="UP000255269"/>
    </source>
</evidence>
<sequence length="29" mass="3798">MFDYSKYVLEQLKEKERMVLENEERFRMR</sequence>
<accession>A0A377Q243</accession>
<organism evidence="1 2">
    <name type="scientific">Helicobacter pullorum</name>
    <dbReference type="NCBI Taxonomy" id="35818"/>
    <lineage>
        <taxon>Bacteria</taxon>
        <taxon>Pseudomonadati</taxon>
        <taxon>Campylobacterota</taxon>
        <taxon>Epsilonproteobacteria</taxon>
        <taxon>Campylobacterales</taxon>
        <taxon>Helicobacteraceae</taxon>
        <taxon>Helicobacter</taxon>
    </lineage>
</organism>
<dbReference type="AlphaFoldDB" id="A0A377Q243"/>
<dbReference type="Proteomes" id="UP000255269">
    <property type="component" value="Unassembled WGS sequence"/>
</dbReference>
<reference evidence="1 2" key="1">
    <citation type="submission" date="2018-06" db="EMBL/GenBank/DDBJ databases">
        <authorList>
            <consortium name="Pathogen Informatics"/>
            <person name="Doyle S."/>
        </authorList>
    </citation>
    <scope>NUCLEOTIDE SEQUENCE [LARGE SCALE GENOMIC DNA]</scope>
    <source>
        <strain evidence="1 2">NCTC13156</strain>
    </source>
</reference>
<protein>
    <submittedName>
        <fullName evidence="1">Uncharacterized protein</fullName>
    </submittedName>
</protein>
<dbReference type="EMBL" id="UGJF01000002">
    <property type="protein sequence ID" value="STQ88907.1"/>
    <property type="molecule type" value="Genomic_DNA"/>
</dbReference>
<evidence type="ECO:0000313" key="1">
    <source>
        <dbReference type="EMBL" id="STQ88907.1"/>
    </source>
</evidence>
<proteinExistence type="predicted"/>